<dbReference type="SUPFAM" id="SSF54534">
    <property type="entry name" value="FKBP-like"/>
    <property type="match status" value="1"/>
</dbReference>
<dbReference type="InterPro" id="IPR036953">
    <property type="entry name" value="GreA/GreB_C_sf"/>
</dbReference>
<dbReference type="Pfam" id="PF01272">
    <property type="entry name" value="GreA_GreB"/>
    <property type="match status" value="1"/>
</dbReference>
<dbReference type="InterPro" id="IPR023459">
    <property type="entry name" value="Tscrpt_elong_fac_GreA/B_fam"/>
</dbReference>
<proteinExistence type="predicted"/>
<keyword evidence="2" id="KW-0251">Elongation factor</keyword>
<dbReference type="InterPro" id="IPR001437">
    <property type="entry name" value="Tscrpt_elong_fac_GreA/B_C"/>
</dbReference>
<name>A0A285CR68_9BACI</name>
<keyword evidence="3" id="KW-1185">Reference proteome</keyword>
<keyword evidence="2" id="KW-0648">Protein biosynthesis</keyword>
<dbReference type="GO" id="GO:0070063">
    <property type="term" value="F:RNA polymerase binding"/>
    <property type="evidence" value="ECO:0007669"/>
    <property type="project" value="InterPro"/>
</dbReference>
<dbReference type="RefSeq" id="WP_097158055.1">
    <property type="nucleotide sequence ID" value="NZ_JBEPMQ010000002.1"/>
</dbReference>
<dbReference type="Proteomes" id="UP000219546">
    <property type="component" value="Unassembled WGS sequence"/>
</dbReference>
<dbReference type="AlphaFoldDB" id="A0A285CR68"/>
<feature type="domain" description="Transcription elongation factor GreA/GreB C-terminal" evidence="1">
    <location>
        <begin position="69"/>
        <end position="140"/>
    </location>
</feature>
<dbReference type="PANTHER" id="PTHR30437:SF4">
    <property type="entry name" value="TRANSCRIPTION ELONGATION FACTOR GREA"/>
    <property type="match status" value="1"/>
</dbReference>
<dbReference type="OrthoDB" id="2898253at2"/>
<dbReference type="EMBL" id="OAOP01000003">
    <property type="protein sequence ID" value="SNX69558.1"/>
    <property type="molecule type" value="Genomic_DNA"/>
</dbReference>
<dbReference type="PANTHER" id="PTHR30437">
    <property type="entry name" value="TRANSCRIPTION ELONGATION FACTOR GREA"/>
    <property type="match status" value="1"/>
</dbReference>
<organism evidence="2 3">
    <name type="scientific">Bacillus oleivorans</name>
    <dbReference type="NCBI Taxonomy" id="1448271"/>
    <lineage>
        <taxon>Bacteria</taxon>
        <taxon>Bacillati</taxon>
        <taxon>Bacillota</taxon>
        <taxon>Bacilli</taxon>
        <taxon>Bacillales</taxon>
        <taxon>Bacillaceae</taxon>
        <taxon>Bacillus</taxon>
    </lineage>
</organism>
<dbReference type="GO" id="GO:0032784">
    <property type="term" value="P:regulation of DNA-templated transcription elongation"/>
    <property type="evidence" value="ECO:0007669"/>
    <property type="project" value="InterPro"/>
</dbReference>
<dbReference type="GO" id="GO:0003746">
    <property type="term" value="F:translation elongation factor activity"/>
    <property type="evidence" value="ECO:0007669"/>
    <property type="project" value="UniProtKB-KW"/>
</dbReference>
<evidence type="ECO:0000259" key="1">
    <source>
        <dbReference type="Pfam" id="PF01272"/>
    </source>
</evidence>
<dbReference type="GO" id="GO:0006354">
    <property type="term" value="P:DNA-templated transcription elongation"/>
    <property type="evidence" value="ECO:0007669"/>
    <property type="project" value="TreeGrafter"/>
</dbReference>
<protein>
    <submittedName>
        <fullName evidence="2">Transcription elongation factor GreA</fullName>
    </submittedName>
</protein>
<evidence type="ECO:0000313" key="2">
    <source>
        <dbReference type="EMBL" id="SNX69558.1"/>
    </source>
</evidence>
<evidence type="ECO:0000313" key="3">
    <source>
        <dbReference type="Proteomes" id="UP000219546"/>
    </source>
</evidence>
<gene>
    <name evidence="2" type="ORF">SAMN05877753_103114</name>
</gene>
<accession>A0A285CR68</accession>
<dbReference type="GO" id="GO:0003677">
    <property type="term" value="F:DNA binding"/>
    <property type="evidence" value="ECO:0007669"/>
    <property type="project" value="InterPro"/>
</dbReference>
<reference evidence="2 3" key="1">
    <citation type="submission" date="2017-08" db="EMBL/GenBank/DDBJ databases">
        <authorList>
            <person name="de Groot N.N."/>
        </authorList>
    </citation>
    <scope>NUCLEOTIDE SEQUENCE [LARGE SCALE GENOMIC DNA]</scope>
    <source>
        <strain evidence="2 3">JC228</strain>
    </source>
</reference>
<sequence>MSHNQLANKEFFVDQLVHIDENIKELTNLYISSTPVDERRKHFFSLYVLELEELLKQNQKNNVISFFPKVFIGTKVTVMYEDDHETEDYVICFPEQSDPDNGFISFLSPVGRQLLLRKIGEQLLLKVPTGELSVSIKEISFAGDWLENKERQSKEA</sequence>
<dbReference type="Gene3D" id="3.10.50.30">
    <property type="entry name" value="Transcription elongation factor, GreA/GreB, C-terminal domain"/>
    <property type="match status" value="1"/>
</dbReference>